<dbReference type="Gene3D" id="2.20.110.10">
    <property type="entry name" value="Histone H3 K4-specific methyltransferase SET7/9 N-terminal domain"/>
    <property type="match status" value="1"/>
</dbReference>
<name>A0A077EEW8_9FLAO</name>
<reference evidence="1" key="1">
    <citation type="journal article" date="2013" name="Lancet">
        <title>First case of E anophelis outbreak in an intensive-care unit.</title>
        <authorList>
            <person name="Teo J."/>
            <person name="Tan S.Y."/>
            <person name="Tay M."/>
            <person name="Ding Y."/>
            <person name="Kjelleberg S."/>
            <person name="Givskov M."/>
            <person name="Lin R.T."/>
            <person name="Yang L."/>
        </authorList>
    </citation>
    <scope>NUCLEOTIDE SEQUENCE [LARGE SCALE GENOMIC DNA]</scope>
    <source>
        <strain evidence="1">NUHP1</strain>
    </source>
</reference>
<dbReference type="RefSeq" id="WP_024564076.1">
    <property type="nucleotide sequence ID" value="NZ_CP007547.1"/>
</dbReference>
<dbReference type="HOGENOM" id="CLU_137842_0_0_10"/>
<sequence>MNKLFSSLIMLTLLFSCGINKRDRAKQRHGYWNETKPVSDGMLISKGRYKHGEQKGKWIYSFGDTLYQRDKIKKNIIMTTYYYPDKLLMAKGQSRLDITKDGKRHWYKFGPWYEYDSKDNLLWIKYYKEGHLYQYKEGGIMKYDIKKFYGH</sequence>
<dbReference type="EMBL" id="CP007547">
    <property type="protein sequence ID" value="AIL46196.1"/>
    <property type="molecule type" value="Genomic_DNA"/>
</dbReference>
<protein>
    <recommendedName>
        <fullName evidence="3">Lipoprotein</fullName>
    </recommendedName>
</protein>
<dbReference type="Proteomes" id="UP000028933">
    <property type="component" value="Chromosome"/>
</dbReference>
<accession>A0A077EEW8</accession>
<evidence type="ECO:0000313" key="2">
    <source>
        <dbReference type="Proteomes" id="UP000028933"/>
    </source>
</evidence>
<dbReference type="AlphaFoldDB" id="A0A077EEW8"/>
<dbReference type="PROSITE" id="PS51257">
    <property type="entry name" value="PROKAR_LIPOPROTEIN"/>
    <property type="match status" value="1"/>
</dbReference>
<dbReference type="eggNOG" id="ENOG5033E03">
    <property type="taxonomic scope" value="Bacteria"/>
</dbReference>
<reference evidence="1" key="2">
    <citation type="journal article" date="2015" name="Genome Biol. Evol.">
        <title>Complete Genome Sequence and Transcriptomic Analysis of the Novel Pathogen Elizabethkingia anophelis in Response to Oxidative Stress.</title>
        <authorList>
            <person name="Li Y."/>
            <person name="Liu Y."/>
            <person name="Chew S.C."/>
            <person name="Tay M."/>
            <person name="Salido M.M."/>
            <person name="Teo J."/>
            <person name="Lauro F.M."/>
            <person name="Givskov M."/>
            <person name="Yang L."/>
        </authorList>
    </citation>
    <scope>NUCLEOTIDE SEQUENCE</scope>
    <source>
        <strain evidence="1">NUHP1</strain>
    </source>
</reference>
<evidence type="ECO:0008006" key="3">
    <source>
        <dbReference type="Google" id="ProtNLM"/>
    </source>
</evidence>
<gene>
    <name evidence="1" type="ORF">BD94_2421</name>
</gene>
<proteinExistence type="predicted"/>
<evidence type="ECO:0000313" key="1">
    <source>
        <dbReference type="EMBL" id="AIL46196.1"/>
    </source>
</evidence>
<dbReference type="STRING" id="1338011.BD94_2421"/>
<organism evidence="1 2">
    <name type="scientific">Elizabethkingia anophelis NUHP1</name>
    <dbReference type="NCBI Taxonomy" id="1338011"/>
    <lineage>
        <taxon>Bacteria</taxon>
        <taxon>Pseudomonadati</taxon>
        <taxon>Bacteroidota</taxon>
        <taxon>Flavobacteriia</taxon>
        <taxon>Flavobacteriales</taxon>
        <taxon>Weeksellaceae</taxon>
        <taxon>Elizabethkingia</taxon>
    </lineage>
</organism>
<dbReference type="KEGG" id="eao:BD94_2421"/>